<evidence type="ECO:0000313" key="3">
    <source>
        <dbReference type="RefSeq" id="XP_026676118.1"/>
    </source>
</evidence>
<accession>A0A3Q0IN84</accession>
<reference evidence="3" key="1">
    <citation type="submission" date="2025-08" db="UniProtKB">
        <authorList>
            <consortium name="RefSeq"/>
        </authorList>
    </citation>
    <scope>IDENTIFICATION</scope>
</reference>
<name>A0A3Q0IN84_DIACI</name>
<evidence type="ECO:0000313" key="2">
    <source>
        <dbReference type="Proteomes" id="UP000079169"/>
    </source>
</evidence>
<evidence type="ECO:0000256" key="1">
    <source>
        <dbReference type="SAM" id="MobiDB-lite"/>
    </source>
</evidence>
<feature type="region of interest" description="Disordered" evidence="1">
    <location>
        <begin position="77"/>
        <end position="118"/>
    </location>
</feature>
<protein>
    <submittedName>
        <fullName evidence="3">Uncharacterized protein LOC108254642 isoform X2</fullName>
    </submittedName>
</protein>
<dbReference type="Proteomes" id="UP000079169">
    <property type="component" value="Unplaced"/>
</dbReference>
<feature type="compositionally biased region" description="Polar residues" evidence="1">
    <location>
        <begin position="97"/>
        <end position="118"/>
    </location>
</feature>
<dbReference type="AlphaFoldDB" id="A0A3Q0IN84"/>
<organism evidence="2 3">
    <name type="scientific">Diaphorina citri</name>
    <name type="common">Asian citrus psyllid</name>
    <dbReference type="NCBI Taxonomy" id="121845"/>
    <lineage>
        <taxon>Eukaryota</taxon>
        <taxon>Metazoa</taxon>
        <taxon>Ecdysozoa</taxon>
        <taxon>Arthropoda</taxon>
        <taxon>Hexapoda</taxon>
        <taxon>Insecta</taxon>
        <taxon>Pterygota</taxon>
        <taxon>Neoptera</taxon>
        <taxon>Paraneoptera</taxon>
        <taxon>Hemiptera</taxon>
        <taxon>Sternorrhyncha</taxon>
        <taxon>Psylloidea</taxon>
        <taxon>Psyllidae</taxon>
        <taxon>Diaphorininae</taxon>
        <taxon>Diaphorina</taxon>
    </lineage>
</organism>
<sequence length="340" mass="37687">MSRISLKSHRISNSRNITSILMNIVTRNLPMIATITDRDSPGFRPGIISRYEPGVHEVDLEDFLLVPSVDEDSGLNVRKASQDGASVNKWDGDSATKSDGASTNKSNGDPATQPNGHTVYGQTSLCAAHLYGTSLRVHSPLYDLSPRPDLRRIDATHRPIAEFLRTLPPVAAPAFNTPRDQVVILQLTRDGRDCISAPGLGIYGAPGNGKSFVQERFGYRCADTDFLYDPDTRVVRHLAALGMTVFSNQYDLLIGAVPLVMFLPSEELLLDRICNQVNVSRSEVVRWVTDLNRRVAEVRDSADDIRRRGECVILVHARSSDAWIMDFMAPLSWSQTRVPM</sequence>
<gene>
    <name evidence="3" type="primary">LOC108254642</name>
</gene>
<proteinExistence type="predicted"/>
<dbReference type="RefSeq" id="XP_026676118.1">
    <property type="nucleotide sequence ID" value="XM_026820317.1"/>
</dbReference>
<dbReference type="GeneID" id="108254642"/>
<keyword evidence="2" id="KW-1185">Reference proteome</keyword>